<organism evidence="2 3">
    <name type="scientific">Suillus plorans</name>
    <dbReference type="NCBI Taxonomy" id="116603"/>
    <lineage>
        <taxon>Eukaryota</taxon>
        <taxon>Fungi</taxon>
        <taxon>Dikarya</taxon>
        <taxon>Basidiomycota</taxon>
        <taxon>Agaricomycotina</taxon>
        <taxon>Agaricomycetes</taxon>
        <taxon>Agaricomycetidae</taxon>
        <taxon>Boletales</taxon>
        <taxon>Suillineae</taxon>
        <taxon>Suillaceae</taxon>
        <taxon>Suillus</taxon>
    </lineage>
</organism>
<proteinExistence type="predicted"/>
<comment type="caution">
    <text evidence="2">The sequence shown here is derived from an EMBL/GenBank/DDBJ whole genome shotgun (WGS) entry which is preliminary data.</text>
</comment>
<evidence type="ECO:0000313" key="3">
    <source>
        <dbReference type="Proteomes" id="UP000719766"/>
    </source>
</evidence>
<dbReference type="Proteomes" id="UP000719766">
    <property type="component" value="Unassembled WGS sequence"/>
</dbReference>
<keyword evidence="3" id="KW-1185">Reference proteome</keyword>
<evidence type="ECO:0000313" key="2">
    <source>
        <dbReference type="EMBL" id="KAG1802200.1"/>
    </source>
</evidence>
<evidence type="ECO:0000259" key="1">
    <source>
        <dbReference type="Pfam" id="PF20231"/>
    </source>
</evidence>
<dbReference type="Pfam" id="PF20231">
    <property type="entry name" value="DUF6589"/>
    <property type="match status" value="1"/>
</dbReference>
<reference evidence="2" key="1">
    <citation type="journal article" date="2020" name="New Phytol.">
        <title>Comparative genomics reveals dynamic genome evolution in host specialist ectomycorrhizal fungi.</title>
        <authorList>
            <person name="Lofgren L.A."/>
            <person name="Nguyen N.H."/>
            <person name="Vilgalys R."/>
            <person name="Ruytinx J."/>
            <person name="Liao H.L."/>
            <person name="Branco S."/>
            <person name="Kuo A."/>
            <person name="LaButti K."/>
            <person name="Lipzen A."/>
            <person name="Andreopoulos W."/>
            <person name="Pangilinan J."/>
            <person name="Riley R."/>
            <person name="Hundley H."/>
            <person name="Na H."/>
            <person name="Barry K."/>
            <person name="Grigoriev I.V."/>
            <person name="Stajich J.E."/>
            <person name="Kennedy P.G."/>
        </authorList>
    </citation>
    <scope>NUCLEOTIDE SEQUENCE</scope>
    <source>
        <strain evidence="2">S12</strain>
    </source>
</reference>
<sequence length="390" mass="43258">MVQPDVVKGRYAREVQILSAKDTSYHFSVLNTSVKQLEEFDIDVQALQIQPLSTFLTNLLDILLSARGKGHHRDHSNSGDLQVGEDDEALWEELGDLDLEGAQMNRIQVNSCRQKKVVILSILMQSSNQNSNTLQSVVGIFLQSVHTPQKVINTLSRMGVSVSVDTINAAVLSLSAESHRAIHALGQTLLASYAYDNFNVDLKKTVHTVSDSEDTLVHLTSGLLFLLQHGVTRKDLRCSMTLWEKSPLNLRLNLSTVTMKGGWKDLLQLHPDSLNAAGLSCRDRFNSWKMLSDLINHGPLYFRQFKDQLGDLERVDSIPVIKTPILAAHAMHLSNSTVSGNISSVVELLRQGGIEDPDEIDDLDMPDMSEYVVLFHGNLGSGERLQAAQQ</sequence>
<dbReference type="AlphaFoldDB" id="A0A9P7J4G9"/>
<dbReference type="InterPro" id="IPR046496">
    <property type="entry name" value="DUF6589"/>
</dbReference>
<dbReference type="EMBL" id="JABBWE010000006">
    <property type="protein sequence ID" value="KAG1802200.1"/>
    <property type="molecule type" value="Genomic_DNA"/>
</dbReference>
<accession>A0A9P7J4G9</accession>
<name>A0A9P7J4G9_9AGAM</name>
<dbReference type="RefSeq" id="XP_041165392.1">
    <property type="nucleotide sequence ID" value="XM_041297207.1"/>
</dbReference>
<feature type="domain" description="DUF6589" evidence="1">
    <location>
        <begin position="282"/>
        <end position="389"/>
    </location>
</feature>
<dbReference type="GeneID" id="64590971"/>
<gene>
    <name evidence="2" type="ORF">HD556DRAFT_1228210</name>
</gene>
<protein>
    <recommendedName>
        <fullName evidence="1">DUF6589 domain-containing protein</fullName>
    </recommendedName>
</protein>
<dbReference type="OrthoDB" id="4743193at2759"/>